<gene>
    <name evidence="1" type="ORF">ACFL27_21945</name>
</gene>
<accession>A0ABV6Z353</accession>
<evidence type="ECO:0000313" key="2">
    <source>
        <dbReference type="Proteomes" id="UP001594351"/>
    </source>
</evidence>
<organism evidence="1 2">
    <name type="scientific">candidate division CSSED10-310 bacterium</name>
    <dbReference type="NCBI Taxonomy" id="2855610"/>
    <lineage>
        <taxon>Bacteria</taxon>
        <taxon>Bacteria division CSSED10-310</taxon>
    </lineage>
</organism>
<comment type="caution">
    <text evidence="1">The sequence shown here is derived from an EMBL/GenBank/DDBJ whole genome shotgun (WGS) entry which is preliminary data.</text>
</comment>
<dbReference type="Proteomes" id="UP001594351">
    <property type="component" value="Unassembled WGS sequence"/>
</dbReference>
<evidence type="ECO:0000313" key="1">
    <source>
        <dbReference type="EMBL" id="MFC1852870.1"/>
    </source>
</evidence>
<proteinExistence type="predicted"/>
<reference evidence="1 2" key="1">
    <citation type="submission" date="2024-09" db="EMBL/GenBank/DDBJ databases">
        <title>Laminarin stimulates single cell rates of sulfate reduction while oxygen inhibits transcriptomic activity in coastal marine sediment.</title>
        <authorList>
            <person name="Lindsay M."/>
            <person name="Orcutt B."/>
            <person name="Emerson D."/>
            <person name="Stepanauskas R."/>
            <person name="D'Angelo T."/>
        </authorList>
    </citation>
    <scope>NUCLEOTIDE SEQUENCE [LARGE SCALE GENOMIC DNA]</scope>
    <source>
        <strain evidence="1">SAG AM-311-K15</strain>
    </source>
</reference>
<keyword evidence="2" id="KW-1185">Reference proteome</keyword>
<dbReference type="EMBL" id="JBHPBY010000382">
    <property type="protein sequence ID" value="MFC1852870.1"/>
    <property type="molecule type" value="Genomic_DNA"/>
</dbReference>
<sequence>LYKELLANYDHDGSQRMIAVVGFHEERSNRRLNLSDTIERLLSNVVAAESGDYFRLVERQKRSIFH</sequence>
<protein>
    <submittedName>
        <fullName evidence="1">Uncharacterized protein</fullName>
    </submittedName>
</protein>
<feature type="non-terminal residue" evidence="1">
    <location>
        <position position="1"/>
    </location>
</feature>
<name>A0ABV6Z353_UNCC1</name>